<feature type="compositionally biased region" description="Low complexity" evidence="5">
    <location>
        <begin position="293"/>
        <end position="314"/>
    </location>
</feature>
<feature type="compositionally biased region" description="Basic residues" evidence="5">
    <location>
        <begin position="69"/>
        <end position="84"/>
    </location>
</feature>
<dbReference type="EMBL" id="PKMF04000509">
    <property type="protein sequence ID" value="KAK7828142.1"/>
    <property type="molecule type" value="Genomic_DNA"/>
</dbReference>
<dbReference type="InterPro" id="IPR027353">
    <property type="entry name" value="NET_dom"/>
</dbReference>
<dbReference type="PROSITE" id="PS50014">
    <property type="entry name" value="BROMODOMAIN_2"/>
    <property type="match status" value="1"/>
</dbReference>
<sequence>MASAVLARTTSNGGGAFMAKLPFSNPNPNPNPKKRQQQQQQQYHHHHHHRDESPAVTQSIASDDASSINHRRRHNNNHNNHHNHNNNSSTTTELQGSQNQSKQYLSINIATYSKKQLRDLKFRLVSELEQIRQLQLQIELHRNNGGGGGGGASTAPISSKKSKGKKRSLALENPISNPNANSSTAVAGLGSMMKACKDVLTKLRKHKSGWVFNEPVDVAGMGLHDYYDIIKQPMDLGTVKSRLARDFYRSPLDFAADVRLTFTNALTYNPKGHLEKSERIDKVLVDRSERLQAPASSSNPPTTTTKAAQPVKPLKQPKPKAKDPNKREMSIEEKHKLGLGLQSLPPEKMEQVVQIIRKRNGHLKQDGDEIELDIEAVDTETLWELDRLVTNWKKMVSKIKRQALMGNNMKNNVELPVSEKIEVVASEAKKPKKGGGEVGEEDVDIGDDMPMCNFPPVEIEKDVGGHASSSSSSSSSSDSDSSSSSGITRV</sequence>
<evidence type="ECO:0000256" key="5">
    <source>
        <dbReference type="SAM" id="MobiDB-lite"/>
    </source>
</evidence>
<reference evidence="8 9" key="1">
    <citation type="journal article" date="2018" name="Sci. Data">
        <title>The draft genome sequence of cork oak.</title>
        <authorList>
            <person name="Ramos A.M."/>
            <person name="Usie A."/>
            <person name="Barbosa P."/>
            <person name="Barros P.M."/>
            <person name="Capote T."/>
            <person name="Chaves I."/>
            <person name="Simoes F."/>
            <person name="Abreu I."/>
            <person name="Carrasquinho I."/>
            <person name="Faro C."/>
            <person name="Guimaraes J.B."/>
            <person name="Mendonca D."/>
            <person name="Nobrega F."/>
            <person name="Rodrigues L."/>
            <person name="Saibo N.J.M."/>
            <person name="Varela M.C."/>
            <person name="Egas C."/>
            <person name="Matos J."/>
            <person name="Miguel C.M."/>
            <person name="Oliveira M.M."/>
            <person name="Ricardo C.P."/>
            <person name="Goncalves S."/>
        </authorList>
    </citation>
    <scope>NUCLEOTIDE SEQUENCE [LARGE SCALE GENOMIC DNA]</scope>
    <source>
        <strain evidence="9">cv. HL8</strain>
    </source>
</reference>
<protein>
    <submittedName>
        <fullName evidence="8">Transcription factor gte3</fullName>
    </submittedName>
</protein>
<dbReference type="Proteomes" id="UP000237347">
    <property type="component" value="Unassembled WGS sequence"/>
</dbReference>
<evidence type="ECO:0000259" key="7">
    <source>
        <dbReference type="PROSITE" id="PS51525"/>
    </source>
</evidence>
<evidence type="ECO:0000256" key="1">
    <source>
        <dbReference type="ARBA" id="ARBA00023015"/>
    </source>
</evidence>
<dbReference type="Gene3D" id="1.20.920.10">
    <property type="entry name" value="Bromodomain-like"/>
    <property type="match status" value="1"/>
</dbReference>
<dbReference type="InterPro" id="IPR001487">
    <property type="entry name" value="Bromodomain"/>
</dbReference>
<dbReference type="AlphaFoldDB" id="A0AAW0JN26"/>
<comment type="caution">
    <text evidence="8">The sequence shown here is derived from an EMBL/GenBank/DDBJ whole genome shotgun (WGS) entry which is preliminary data.</text>
</comment>
<name>A0AAW0JN26_QUESU</name>
<evidence type="ECO:0000256" key="4">
    <source>
        <dbReference type="PROSITE-ProRule" id="PRU00035"/>
    </source>
</evidence>
<feature type="compositionally biased region" description="Polar residues" evidence="5">
    <location>
        <begin position="88"/>
        <end position="99"/>
    </location>
</feature>
<evidence type="ECO:0000313" key="8">
    <source>
        <dbReference type="EMBL" id="KAK7828142.1"/>
    </source>
</evidence>
<dbReference type="SMART" id="SM00297">
    <property type="entry name" value="BROMO"/>
    <property type="match status" value="1"/>
</dbReference>
<feature type="region of interest" description="Disordered" evidence="5">
    <location>
        <begin position="427"/>
        <end position="490"/>
    </location>
</feature>
<evidence type="ECO:0000256" key="2">
    <source>
        <dbReference type="ARBA" id="ARBA00023117"/>
    </source>
</evidence>
<dbReference type="InterPro" id="IPR036427">
    <property type="entry name" value="Bromodomain-like_sf"/>
</dbReference>
<keyword evidence="9" id="KW-1185">Reference proteome</keyword>
<accession>A0AAW0JN26</accession>
<dbReference type="Pfam" id="PF00439">
    <property type="entry name" value="Bromodomain"/>
    <property type="match status" value="1"/>
</dbReference>
<dbReference type="SUPFAM" id="SSF47370">
    <property type="entry name" value="Bromodomain"/>
    <property type="match status" value="1"/>
</dbReference>
<evidence type="ECO:0000256" key="3">
    <source>
        <dbReference type="ARBA" id="ARBA00023163"/>
    </source>
</evidence>
<feature type="region of interest" description="Disordered" evidence="5">
    <location>
        <begin position="1"/>
        <end position="99"/>
    </location>
</feature>
<keyword evidence="3" id="KW-0804">Transcription</keyword>
<dbReference type="PROSITE" id="PS51525">
    <property type="entry name" value="NET"/>
    <property type="match status" value="1"/>
</dbReference>
<feature type="region of interest" description="Disordered" evidence="5">
    <location>
        <begin position="142"/>
        <end position="167"/>
    </location>
</feature>
<gene>
    <name evidence="8" type="primary">GTE3_1</name>
    <name evidence="8" type="ORF">CFP56_030484</name>
</gene>
<evidence type="ECO:0000313" key="9">
    <source>
        <dbReference type="Proteomes" id="UP000237347"/>
    </source>
</evidence>
<feature type="domain" description="Bromo" evidence="6">
    <location>
        <begin position="204"/>
        <end position="276"/>
    </location>
</feature>
<proteinExistence type="predicted"/>
<dbReference type="InterPro" id="IPR038336">
    <property type="entry name" value="NET_sf"/>
</dbReference>
<feature type="compositionally biased region" description="Low complexity" evidence="5">
    <location>
        <begin position="468"/>
        <end position="490"/>
    </location>
</feature>
<dbReference type="PRINTS" id="PR00503">
    <property type="entry name" value="BROMODOMAIN"/>
</dbReference>
<organism evidence="8 9">
    <name type="scientific">Quercus suber</name>
    <name type="common">Cork oak</name>
    <dbReference type="NCBI Taxonomy" id="58331"/>
    <lineage>
        <taxon>Eukaryota</taxon>
        <taxon>Viridiplantae</taxon>
        <taxon>Streptophyta</taxon>
        <taxon>Embryophyta</taxon>
        <taxon>Tracheophyta</taxon>
        <taxon>Spermatophyta</taxon>
        <taxon>Magnoliopsida</taxon>
        <taxon>eudicotyledons</taxon>
        <taxon>Gunneridae</taxon>
        <taxon>Pentapetalae</taxon>
        <taxon>rosids</taxon>
        <taxon>fabids</taxon>
        <taxon>Fagales</taxon>
        <taxon>Fagaceae</taxon>
        <taxon>Quercus</taxon>
    </lineage>
</organism>
<evidence type="ECO:0000259" key="6">
    <source>
        <dbReference type="PROSITE" id="PS50014"/>
    </source>
</evidence>
<dbReference type="Pfam" id="PF17035">
    <property type="entry name" value="BET"/>
    <property type="match status" value="1"/>
</dbReference>
<dbReference type="Gene3D" id="1.20.1270.220">
    <property type="match status" value="1"/>
</dbReference>
<keyword evidence="2 4" id="KW-0103">Bromodomain</keyword>
<feature type="compositionally biased region" description="Acidic residues" evidence="5">
    <location>
        <begin position="438"/>
        <end position="447"/>
    </location>
</feature>
<feature type="region of interest" description="Disordered" evidence="5">
    <location>
        <begin position="291"/>
        <end position="328"/>
    </location>
</feature>
<keyword evidence="1" id="KW-0805">Transcription regulation</keyword>
<feature type="domain" description="NET" evidence="7">
    <location>
        <begin position="319"/>
        <end position="400"/>
    </location>
</feature>
<dbReference type="PANTHER" id="PTHR45926">
    <property type="entry name" value="OSJNBA0053K19.4 PROTEIN"/>
    <property type="match status" value="1"/>
</dbReference>
<feature type="compositionally biased region" description="Polar residues" evidence="5">
    <location>
        <begin position="55"/>
        <end position="68"/>
    </location>
</feature>